<organism evidence="1 2">
    <name type="scientific">Megalops atlanticus</name>
    <name type="common">Tarpon</name>
    <name type="synonym">Clupea gigantea</name>
    <dbReference type="NCBI Taxonomy" id="7932"/>
    <lineage>
        <taxon>Eukaryota</taxon>
        <taxon>Metazoa</taxon>
        <taxon>Chordata</taxon>
        <taxon>Craniata</taxon>
        <taxon>Vertebrata</taxon>
        <taxon>Euteleostomi</taxon>
        <taxon>Actinopterygii</taxon>
        <taxon>Neopterygii</taxon>
        <taxon>Teleostei</taxon>
        <taxon>Elopiformes</taxon>
        <taxon>Megalopidae</taxon>
        <taxon>Megalops</taxon>
    </lineage>
</organism>
<evidence type="ECO:0000313" key="2">
    <source>
        <dbReference type="Proteomes" id="UP001046870"/>
    </source>
</evidence>
<protein>
    <submittedName>
        <fullName evidence="1">Uncharacterized protein</fullName>
    </submittedName>
</protein>
<proteinExistence type="predicted"/>
<accession>A0A9D3T8Q6</accession>
<reference evidence="1" key="1">
    <citation type="submission" date="2021-01" db="EMBL/GenBank/DDBJ databases">
        <authorList>
            <person name="Zahm M."/>
            <person name="Roques C."/>
            <person name="Cabau C."/>
            <person name="Klopp C."/>
            <person name="Donnadieu C."/>
            <person name="Jouanno E."/>
            <person name="Lampietro C."/>
            <person name="Louis A."/>
            <person name="Herpin A."/>
            <person name="Echchiki A."/>
            <person name="Berthelot C."/>
            <person name="Parey E."/>
            <person name="Roest-Crollius H."/>
            <person name="Braasch I."/>
            <person name="Postlethwait J."/>
            <person name="Bobe J."/>
            <person name="Montfort J."/>
            <person name="Bouchez O."/>
            <person name="Begum T."/>
            <person name="Mejri S."/>
            <person name="Adams A."/>
            <person name="Chen W.-J."/>
            <person name="Guiguen Y."/>
        </authorList>
    </citation>
    <scope>NUCLEOTIDE SEQUENCE</scope>
    <source>
        <strain evidence="1">YG-15Mar2019-1</strain>
        <tissue evidence="1">Brain</tissue>
    </source>
</reference>
<gene>
    <name evidence="1" type="ORF">MATL_G00068750</name>
</gene>
<keyword evidence="2" id="KW-1185">Reference proteome</keyword>
<dbReference type="AlphaFoldDB" id="A0A9D3T8Q6"/>
<sequence>MEMPPHHFLFFSGDTLCWSKCCSLLHRILICDRSRNCADIGKVRSLSGFRNRLQSLITRKDKRPITLEVIRGFHKVLANTYNCS</sequence>
<dbReference type="EMBL" id="JAFDVH010000005">
    <property type="protein sequence ID" value="KAG7477354.1"/>
    <property type="molecule type" value="Genomic_DNA"/>
</dbReference>
<evidence type="ECO:0000313" key="1">
    <source>
        <dbReference type="EMBL" id="KAG7477354.1"/>
    </source>
</evidence>
<dbReference type="Proteomes" id="UP001046870">
    <property type="component" value="Chromosome 5"/>
</dbReference>
<comment type="caution">
    <text evidence="1">The sequence shown here is derived from an EMBL/GenBank/DDBJ whole genome shotgun (WGS) entry which is preliminary data.</text>
</comment>
<name>A0A9D3T8Q6_MEGAT</name>